<comment type="catalytic activity">
    <reaction evidence="7">
        <text>a 2'-deoxycytidine in DNA + S-adenosyl-L-methionine = a 5-methyl-2'-deoxycytidine in DNA + S-adenosyl-L-homocysteine + H(+)</text>
        <dbReference type="Rhea" id="RHEA:13681"/>
        <dbReference type="Rhea" id="RHEA-COMP:11369"/>
        <dbReference type="Rhea" id="RHEA-COMP:11370"/>
        <dbReference type="ChEBI" id="CHEBI:15378"/>
        <dbReference type="ChEBI" id="CHEBI:57856"/>
        <dbReference type="ChEBI" id="CHEBI:59789"/>
        <dbReference type="ChEBI" id="CHEBI:85452"/>
        <dbReference type="ChEBI" id="CHEBI:85454"/>
        <dbReference type="EC" id="2.1.1.37"/>
    </reaction>
</comment>
<dbReference type="NCBIfam" id="TIGR00675">
    <property type="entry name" value="dcm"/>
    <property type="match status" value="1"/>
</dbReference>
<dbReference type="SUPFAM" id="SSF53335">
    <property type="entry name" value="S-adenosyl-L-methionine-dependent methyltransferases"/>
    <property type="match status" value="1"/>
</dbReference>
<organism evidence="8 9">
    <name type="scientific">Candidatus Daviesbacteria bacterium GW2011_GWF2_38_6</name>
    <dbReference type="NCBI Taxonomy" id="1618432"/>
    <lineage>
        <taxon>Bacteria</taxon>
        <taxon>Candidatus Daviesiibacteriota</taxon>
    </lineage>
</organism>
<evidence type="ECO:0000256" key="6">
    <source>
        <dbReference type="RuleBase" id="RU000416"/>
    </source>
</evidence>
<dbReference type="Gene3D" id="3.90.120.10">
    <property type="entry name" value="DNA Methylase, subunit A, domain 2"/>
    <property type="match status" value="1"/>
</dbReference>
<dbReference type="EC" id="2.1.1.37" evidence="7"/>
<evidence type="ECO:0000313" key="8">
    <source>
        <dbReference type="EMBL" id="KKQ76875.1"/>
    </source>
</evidence>
<evidence type="ECO:0000256" key="5">
    <source>
        <dbReference type="PROSITE-ProRule" id="PRU01016"/>
    </source>
</evidence>
<dbReference type="GO" id="GO:0032259">
    <property type="term" value="P:methylation"/>
    <property type="evidence" value="ECO:0007669"/>
    <property type="project" value="UniProtKB-KW"/>
</dbReference>
<keyword evidence="1 5" id="KW-0489">Methyltransferase</keyword>
<dbReference type="InterPro" id="IPR029063">
    <property type="entry name" value="SAM-dependent_MTases_sf"/>
</dbReference>
<dbReference type="PRINTS" id="PR00105">
    <property type="entry name" value="C5METTRFRASE"/>
</dbReference>
<evidence type="ECO:0000256" key="2">
    <source>
        <dbReference type="ARBA" id="ARBA00022679"/>
    </source>
</evidence>
<dbReference type="Pfam" id="PF00145">
    <property type="entry name" value="DNA_methylase"/>
    <property type="match status" value="1"/>
</dbReference>
<dbReference type="PROSITE" id="PS51679">
    <property type="entry name" value="SAM_MT_C5"/>
    <property type="match status" value="1"/>
</dbReference>
<comment type="similarity">
    <text evidence="5 6">Belongs to the class I-like SAM-binding methyltransferase superfamily. C5-methyltransferase family.</text>
</comment>
<dbReference type="PROSITE" id="PS00095">
    <property type="entry name" value="C5_MTASE_2"/>
    <property type="match status" value="1"/>
</dbReference>
<evidence type="ECO:0000256" key="4">
    <source>
        <dbReference type="ARBA" id="ARBA00022747"/>
    </source>
</evidence>
<reference evidence="8 9" key="1">
    <citation type="journal article" date="2015" name="Nature">
        <title>rRNA introns, odd ribosomes, and small enigmatic genomes across a large radiation of phyla.</title>
        <authorList>
            <person name="Brown C.T."/>
            <person name="Hug L.A."/>
            <person name="Thomas B.C."/>
            <person name="Sharon I."/>
            <person name="Castelle C.J."/>
            <person name="Singh A."/>
            <person name="Wilkins M.J."/>
            <person name="Williams K.H."/>
            <person name="Banfield J.F."/>
        </authorList>
    </citation>
    <scope>NUCLEOTIDE SEQUENCE [LARGE SCALE GENOMIC DNA]</scope>
</reference>
<dbReference type="InterPro" id="IPR001525">
    <property type="entry name" value="C5_MeTfrase"/>
</dbReference>
<evidence type="ECO:0000256" key="1">
    <source>
        <dbReference type="ARBA" id="ARBA00022603"/>
    </source>
</evidence>
<dbReference type="GO" id="GO:0009307">
    <property type="term" value="P:DNA restriction-modification system"/>
    <property type="evidence" value="ECO:0007669"/>
    <property type="project" value="UniProtKB-KW"/>
</dbReference>
<accession>A0A0G0KN15</accession>
<evidence type="ECO:0000256" key="7">
    <source>
        <dbReference type="RuleBase" id="RU000417"/>
    </source>
</evidence>
<evidence type="ECO:0000313" key="9">
    <source>
        <dbReference type="Proteomes" id="UP000034324"/>
    </source>
</evidence>
<dbReference type="InterPro" id="IPR031303">
    <property type="entry name" value="C5_meth_CS"/>
</dbReference>
<dbReference type="GO" id="GO:0044027">
    <property type="term" value="P:negative regulation of gene expression via chromosomal CpG island methylation"/>
    <property type="evidence" value="ECO:0007669"/>
    <property type="project" value="TreeGrafter"/>
</dbReference>
<dbReference type="Gene3D" id="3.40.50.150">
    <property type="entry name" value="Vaccinia Virus protein VP39"/>
    <property type="match status" value="1"/>
</dbReference>
<protein>
    <recommendedName>
        <fullName evidence="7">Cytosine-specific methyltransferase</fullName>
        <ecNumber evidence="7">2.1.1.37</ecNumber>
    </recommendedName>
</protein>
<keyword evidence="4" id="KW-0680">Restriction system</keyword>
<dbReference type="EMBL" id="LBVC01000057">
    <property type="protein sequence ID" value="KKQ76875.1"/>
    <property type="molecule type" value="Genomic_DNA"/>
</dbReference>
<dbReference type="PROSITE" id="PS00094">
    <property type="entry name" value="C5_MTASE_1"/>
    <property type="match status" value="1"/>
</dbReference>
<sequence>MAIKILDLFAGVGGLSLGFEMVKDSHENPVFELHRAVEIDKFACKTLRERYGYEKIIEGDITKYNIAKKIIDECKGNVSIVVGGIPCQSFSLIGPRSGFGKKIEKFKKDNRDNLYEHFRDIVGDIKPNIIVIENVKGILSKKDSDNNKIIDKLVSDFEKLGYTFENEKGVKWKILNSANFGVPQKRERVILIGIKKSWKKAKVPEIKPTHFDPNCDNPEDNVSKGLFPYVSVYEAIGDLPNVKPKITFTDLSKTQKEEIMEKNKKIKSGRDNIELNKNRFVKHINKISEAGQNFFGFVRPNGYKYVDHHTARSQQLSDIKLFGLMNQGETAKDFMDRMPTKARSLIKYDMLSFKDKYRKQKAKEPSTTVFAHLEKDGNRFIHPTQARTYTPREAARIQSFPDDFIFEGPISKKFRQIGNAVPPLLSYNIALCVKQLMNDG</sequence>
<feature type="active site" evidence="5">
    <location>
        <position position="87"/>
    </location>
</feature>
<dbReference type="AlphaFoldDB" id="A0A0G0KN15"/>
<dbReference type="InterPro" id="IPR050390">
    <property type="entry name" value="C5-Methyltransferase"/>
</dbReference>
<name>A0A0G0KN15_9BACT</name>
<dbReference type="Proteomes" id="UP000034324">
    <property type="component" value="Unassembled WGS sequence"/>
</dbReference>
<dbReference type="InterPro" id="IPR018117">
    <property type="entry name" value="C5_DNA_meth_AS"/>
</dbReference>
<dbReference type="PATRIC" id="fig|1618432.3.peg.721"/>
<proteinExistence type="inferred from homology"/>
<evidence type="ECO:0000256" key="3">
    <source>
        <dbReference type="ARBA" id="ARBA00022691"/>
    </source>
</evidence>
<keyword evidence="3 5" id="KW-0949">S-adenosyl-L-methionine</keyword>
<dbReference type="GO" id="GO:0003677">
    <property type="term" value="F:DNA binding"/>
    <property type="evidence" value="ECO:0007669"/>
    <property type="project" value="TreeGrafter"/>
</dbReference>
<dbReference type="PANTHER" id="PTHR10629:SF52">
    <property type="entry name" value="DNA (CYTOSINE-5)-METHYLTRANSFERASE 1"/>
    <property type="match status" value="1"/>
</dbReference>
<dbReference type="GO" id="GO:0003886">
    <property type="term" value="F:DNA (cytosine-5-)-methyltransferase activity"/>
    <property type="evidence" value="ECO:0007669"/>
    <property type="project" value="UniProtKB-EC"/>
</dbReference>
<gene>
    <name evidence="8" type="ORF">US99_C0057G0004</name>
</gene>
<comment type="caution">
    <text evidence="8">The sequence shown here is derived from an EMBL/GenBank/DDBJ whole genome shotgun (WGS) entry which is preliminary data.</text>
</comment>
<dbReference type="PANTHER" id="PTHR10629">
    <property type="entry name" value="CYTOSINE-SPECIFIC METHYLTRANSFERASE"/>
    <property type="match status" value="1"/>
</dbReference>
<keyword evidence="2 5" id="KW-0808">Transferase</keyword>